<evidence type="ECO:0000313" key="3">
    <source>
        <dbReference type="EMBL" id="EAQ86199.1"/>
    </source>
</evidence>
<dbReference type="EMBL" id="CH408033">
    <property type="protein sequence ID" value="EAQ86199.1"/>
    <property type="molecule type" value="Genomic_DNA"/>
</dbReference>
<dbReference type="VEuPathDB" id="FungiDB:CHGG_07452"/>
<name>Q2GX52_CHAGB</name>
<evidence type="ECO:0000313" key="4">
    <source>
        <dbReference type="Proteomes" id="UP000001056"/>
    </source>
</evidence>
<dbReference type="Pfam" id="PF26639">
    <property type="entry name" value="Het-6_barrel"/>
    <property type="match status" value="1"/>
</dbReference>
<keyword evidence="4" id="KW-1185">Reference proteome</keyword>
<feature type="region of interest" description="Disordered" evidence="1">
    <location>
        <begin position="884"/>
        <end position="921"/>
    </location>
</feature>
<dbReference type="HOGENOM" id="CLU_004184_4_0_1"/>
<dbReference type="OrthoDB" id="4587430at2759"/>
<dbReference type="InterPro" id="IPR010730">
    <property type="entry name" value="HET"/>
</dbReference>
<dbReference type="InParanoid" id="Q2GX52"/>
<dbReference type="Pfam" id="PF06985">
    <property type="entry name" value="HET"/>
    <property type="match status" value="1"/>
</dbReference>
<dbReference type="STRING" id="306901.Q2GX52"/>
<feature type="domain" description="Heterokaryon incompatibility" evidence="2">
    <location>
        <begin position="174"/>
        <end position="287"/>
    </location>
</feature>
<reference evidence="4" key="1">
    <citation type="journal article" date="2015" name="Genome Announc.">
        <title>Draft genome sequence of the cellulolytic fungus Chaetomium globosum.</title>
        <authorList>
            <person name="Cuomo C.A."/>
            <person name="Untereiner W.A."/>
            <person name="Ma L.-J."/>
            <person name="Grabherr M."/>
            <person name="Birren B.W."/>
        </authorList>
    </citation>
    <scope>NUCLEOTIDE SEQUENCE [LARGE SCALE GENOMIC DNA]</scope>
    <source>
        <strain evidence="4">ATCC 6205 / CBS 148.51 / DSM 1962 / NBRC 6347 / NRRL 1970</strain>
    </source>
</reference>
<dbReference type="PANTHER" id="PTHR24148:SF82">
    <property type="entry name" value="HETEROKARYON INCOMPATIBILITY DOMAIN-CONTAINING PROTEIN"/>
    <property type="match status" value="1"/>
</dbReference>
<dbReference type="Proteomes" id="UP000001056">
    <property type="component" value="Unassembled WGS sequence"/>
</dbReference>
<evidence type="ECO:0000259" key="2">
    <source>
        <dbReference type="Pfam" id="PF06985"/>
    </source>
</evidence>
<proteinExistence type="predicted"/>
<dbReference type="GeneID" id="4393652"/>
<accession>Q2GX52</accession>
<dbReference type="InterPro" id="IPR052895">
    <property type="entry name" value="HetReg/Transcr_Mod"/>
</dbReference>
<sequence>MYDALPNATSIRVLDLLEATANGIRCNMHVVDLDHNPAYAALSYTTRNPITVHERSLSDRFVLDHLEADNFTPPFERSVSNPTPSEPAVPEVFAVVDEARREYYEQTPEYGQNMPYERVDDDDSTPFVIEVNGCAVRVGENLVRFLVSLANLGTQMAEEALETPELLEARDTLCLPIWIDTICINQKDLDEKAAQVKLARAVFKSARQVLSWVGPSDRLGDLAVEAVNIILDYMHSQELRKGDRLGIALDRPLPEMFTLSSIIEMTAAHWFGLFAFFQRTWFRQAWAAVAVILAQQTYLIYGENMLDMALIVRVLSFLDNRGLSSEFCAFGRSFLTDEAVSDPLKHLTKVIAAVNLNNGEPSSVSNTKALVVEPNDIFTFIRGFHYIRRSDRLRLTSVLSALRDLDAADPRDKTFAFLSLADNDLGIVPDYGATVQDVYKTAALAMLEEKHLLRLLSQVQDAQNTKIPDLPSWVPDFSARLGRVPFDRGTSKECHFHPFGETLWNYVVRPDGTLPVVAIRVDTVCTATNMDIDPVPQILKVALGSPVRYPDEPLTWSLVRTNDGKSSEQLRLRTISRVEALWRTLLADNVRAEGYSPGEFAEYLGNGFASWVLQDILETRVAVHALAETKQQWVRVFGLESFSSKVTLWSAMYDGNQIVPDSEVVEANISYRDLVINKLRRRRQDEREQYQLDLHLGIPEPTVGIRHFPTANRLMECVNDPVDELDAEIVPENLSGAYRANARSRLTSEERKSAACFEERMRIATQGRSFFRTSRGRLGLGPKSIGNNPGCKDEVWILQGADVPFILRHEEGDRYRVVGEAYIHGTFRGLKPTVLAREIGSFQGSRMGPRNTIIRLRHHAFNNTTTRRSLPVSEYDAWKTIPSEIANGTSRAVPRGSGGNPKEQTEPGAGQSTSYAEGGLS</sequence>
<dbReference type="OMA" id="LWSAMYD"/>
<gene>
    <name evidence="3" type="ORF">CHGG_07452</name>
</gene>
<dbReference type="eggNOG" id="ENOG502SJB0">
    <property type="taxonomic scope" value="Eukaryota"/>
</dbReference>
<dbReference type="AlphaFoldDB" id="Q2GX52"/>
<dbReference type="RefSeq" id="XP_001225108.1">
    <property type="nucleotide sequence ID" value="XM_001225107.1"/>
</dbReference>
<evidence type="ECO:0000256" key="1">
    <source>
        <dbReference type="SAM" id="MobiDB-lite"/>
    </source>
</evidence>
<dbReference type="PANTHER" id="PTHR24148">
    <property type="entry name" value="ANKYRIN REPEAT DOMAIN-CONTAINING PROTEIN 39 HOMOLOG-RELATED"/>
    <property type="match status" value="1"/>
</dbReference>
<protein>
    <recommendedName>
        <fullName evidence="2">Heterokaryon incompatibility domain-containing protein</fullName>
    </recommendedName>
</protein>
<organism evidence="3 4">
    <name type="scientific">Chaetomium globosum (strain ATCC 6205 / CBS 148.51 / DSM 1962 / NBRC 6347 / NRRL 1970)</name>
    <name type="common">Soil fungus</name>
    <dbReference type="NCBI Taxonomy" id="306901"/>
    <lineage>
        <taxon>Eukaryota</taxon>
        <taxon>Fungi</taxon>
        <taxon>Dikarya</taxon>
        <taxon>Ascomycota</taxon>
        <taxon>Pezizomycotina</taxon>
        <taxon>Sordariomycetes</taxon>
        <taxon>Sordariomycetidae</taxon>
        <taxon>Sordariales</taxon>
        <taxon>Chaetomiaceae</taxon>
        <taxon>Chaetomium</taxon>
    </lineage>
</organism>